<comment type="caution">
    <text evidence="7">The sequence shown here is derived from an EMBL/GenBank/DDBJ whole genome shotgun (WGS) entry which is preliminary data.</text>
</comment>
<gene>
    <name evidence="7" type="ORF">MtrunA17_Chr5g0398591</name>
</gene>
<comment type="function">
    <text evidence="5">Transcription factor that specifically binds AT-rich DNA sequences related to the nuclear matrix attachment regions (MARs).</text>
</comment>
<comment type="subcellular location">
    <subcellularLocation>
        <location evidence="5">Nucleus</location>
    </subcellularLocation>
</comment>
<dbReference type="AlphaFoldDB" id="A0A396HK39"/>
<keyword evidence="3 5" id="KW-0804">Transcription</keyword>
<sequence length="126" mass="13644">MCFYFLSTMQIEFHGIYQIQSLSGSFMRRSSGMNVSFVDLDGNVVGGRVAGPLVVASPAAVMVVTFLASEQHEQKLNTQKNEVISTVTPTVAARMSSAGPMLNNLSSSSCFHGDNQYRIPPSSGRY</sequence>
<protein>
    <recommendedName>
        <fullName evidence="5">AT-hook motif nuclear-localized protein</fullName>
    </recommendedName>
</protein>
<evidence type="ECO:0000256" key="4">
    <source>
        <dbReference type="ARBA" id="ARBA00023242"/>
    </source>
</evidence>
<keyword evidence="4 5" id="KW-0539">Nucleus</keyword>
<feature type="domain" description="PPC" evidence="6">
    <location>
        <begin position="1"/>
        <end position="90"/>
    </location>
</feature>
<dbReference type="Gene3D" id="3.30.1330.80">
    <property type="entry name" value="Hypothetical protein, similar to alpha- acetolactate decarboxylase, domain 2"/>
    <property type="match status" value="1"/>
</dbReference>
<evidence type="ECO:0000256" key="1">
    <source>
        <dbReference type="ARBA" id="ARBA00023015"/>
    </source>
</evidence>
<dbReference type="Pfam" id="PF03479">
    <property type="entry name" value="PCC"/>
    <property type="match status" value="1"/>
</dbReference>
<evidence type="ECO:0000256" key="3">
    <source>
        <dbReference type="ARBA" id="ARBA00023163"/>
    </source>
</evidence>
<dbReference type="Proteomes" id="UP000265566">
    <property type="component" value="Chromosome 5"/>
</dbReference>
<dbReference type="EMBL" id="PSQE01000005">
    <property type="protein sequence ID" value="RHN53692.1"/>
    <property type="molecule type" value="Genomic_DNA"/>
</dbReference>
<evidence type="ECO:0000256" key="5">
    <source>
        <dbReference type="RuleBase" id="RU367031"/>
    </source>
</evidence>
<comment type="domain">
    <text evidence="5">The PPC domain mediates interactions between AHL proteins.</text>
</comment>
<evidence type="ECO:0000256" key="2">
    <source>
        <dbReference type="ARBA" id="ARBA00023125"/>
    </source>
</evidence>
<evidence type="ECO:0000259" key="6">
    <source>
        <dbReference type="PROSITE" id="PS51742"/>
    </source>
</evidence>
<keyword evidence="2 5" id="KW-0238">DNA-binding</keyword>
<dbReference type="GO" id="GO:0005634">
    <property type="term" value="C:nucleus"/>
    <property type="evidence" value="ECO:0007669"/>
    <property type="project" value="UniProtKB-SubCell"/>
</dbReference>
<dbReference type="InterPro" id="IPR005175">
    <property type="entry name" value="PPC_dom"/>
</dbReference>
<reference evidence="7" key="1">
    <citation type="journal article" date="2018" name="Nat. Plants">
        <title>Whole-genome landscape of Medicago truncatula symbiotic genes.</title>
        <authorList>
            <person name="Pecrix Y."/>
            <person name="Gamas P."/>
            <person name="Carrere S."/>
        </authorList>
    </citation>
    <scope>NUCLEOTIDE SEQUENCE</scope>
    <source>
        <tissue evidence="7">Leaves</tissue>
    </source>
</reference>
<dbReference type="PROSITE" id="PS51742">
    <property type="entry name" value="PPC"/>
    <property type="match status" value="1"/>
</dbReference>
<name>A0A396HK39_MEDTR</name>
<dbReference type="SUPFAM" id="SSF117856">
    <property type="entry name" value="AF0104/ALDC/Ptd012-like"/>
    <property type="match status" value="1"/>
</dbReference>
<keyword evidence="1 5" id="KW-0805">Transcription regulation</keyword>
<dbReference type="PANTHER" id="PTHR31500:SF7">
    <property type="entry name" value="AT-HOOK MOTIF NUCLEAR-LOCALIZED PROTEIN 1"/>
    <property type="match status" value="1"/>
</dbReference>
<organism evidence="7">
    <name type="scientific">Medicago truncatula</name>
    <name type="common">Barrel medic</name>
    <name type="synonym">Medicago tribuloides</name>
    <dbReference type="NCBI Taxonomy" id="3880"/>
    <lineage>
        <taxon>Eukaryota</taxon>
        <taxon>Viridiplantae</taxon>
        <taxon>Streptophyta</taxon>
        <taxon>Embryophyta</taxon>
        <taxon>Tracheophyta</taxon>
        <taxon>Spermatophyta</taxon>
        <taxon>Magnoliopsida</taxon>
        <taxon>eudicotyledons</taxon>
        <taxon>Gunneridae</taxon>
        <taxon>Pentapetalae</taxon>
        <taxon>rosids</taxon>
        <taxon>fabids</taxon>
        <taxon>Fabales</taxon>
        <taxon>Fabaceae</taxon>
        <taxon>Papilionoideae</taxon>
        <taxon>50 kb inversion clade</taxon>
        <taxon>NPAAA clade</taxon>
        <taxon>Hologalegina</taxon>
        <taxon>IRL clade</taxon>
        <taxon>Trifolieae</taxon>
        <taxon>Medicago</taxon>
    </lineage>
</organism>
<dbReference type="Gramene" id="rna28625">
    <property type="protein sequence ID" value="RHN53692.1"/>
    <property type="gene ID" value="gene28625"/>
</dbReference>
<evidence type="ECO:0000313" key="7">
    <source>
        <dbReference type="EMBL" id="RHN53692.1"/>
    </source>
</evidence>
<proteinExistence type="predicted"/>
<dbReference type="GO" id="GO:0003680">
    <property type="term" value="F:minor groove of adenine-thymine-rich DNA binding"/>
    <property type="evidence" value="ECO:0007669"/>
    <property type="project" value="UniProtKB-UniRule"/>
</dbReference>
<dbReference type="PANTHER" id="PTHR31500">
    <property type="entry name" value="AT-HOOK MOTIF NUCLEAR-LOCALIZED PROTEIN 9"/>
    <property type="match status" value="1"/>
</dbReference>
<dbReference type="InterPro" id="IPR039605">
    <property type="entry name" value="AHL"/>
</dbReference>
<accession>A0A396HK39</accession>